<organism evidence="2 3">
    <name type="scientific">Paracerasibacillus soli</name>
    <dbReference type="NCBI Taxonomy" id="480284"/>
    <lineage>
        <taxon>Bacteria</taxon>
        <taxon>Bacillati</taxon>
        <taxon>Bacillota</taxon>
        <taxon>Bacilli</taxon>
        <taxon>Bacillales</taxon>
        <taxon>Bacillaceae</taxon>
        <taxon>Paracerasibacillus</taxon>
    </lineage>
</organism>
<dbReference type="Proteomes" id="UP001275315">
    <property type="component" value="Unassembled WGS sequence"/>
</dbReference>
<keyword evidence="3" id="KW-1185">Reference proteome</keyword>
<dbReference type="EMBL" id="JAWDIQ010000001">
    <property type="protein sequence ID" value="MDY0407852.1"/>
    <property type="molecule type" value="Genomic_DNA"/>
</dbReference>
<proteinExistence type="predicted"/>
<feature type="transmembrane region" description="Helical" evidence="1">
    <location>
        <begin position="122"/>
        <end position="140"/>
    </location>
</feature>
<sequence length="185" mass="21394">MEQPKYGLALFIFLAIPPVAHLMESIMIIHMHMQMPLIVIAGILMAPFFQKRYPNFFAEWNEDGIPGILLFLIVFGFWMIPKTMDDALTIVPVELFKFFSLAILCGIPLRDSWKKLSDKKKNMVFILFIILFSLMGSLYMFSPNQLCNNYLQIEQVTLAWGFFITAAALLIYVLQLLLINPDDYE</sequence>
<comment type="caution">
    <text evidence="2">The sequence shown here is derived from an EMBL/GenBank/DDBJ whole genome shotgun (WGS) entry which is preliminary data.</text>
</comment>
<accession>A0ABU5CNB4</accession>
<evidence type="ECO:0000256" key="1">
    <source>
        <dbReference type="SAM" id="Phobius"/>
    </source>
</evidence>
<protein>
    <recommendedName>
        <fullName evidence="4">Transmembrane protein</fullName>
    </recommendedName>
</protein>
<evidence type="ECO:0000313" key="3">
    <source>
        <dbReference type="Proteomes" id="UP001275315"/>
    </source>
</evidence>
<feature type="transmembrane region" description="Helical" evidence="1">
    <location>
        <begin position="61"/>
        <end position="81"/>
    </location>
</feature>
<evidence type="ECO:0008006" key="4">
    <source>
        <dbReference type="Google" id="ProtNLM"/>
    </source>
</evidence>
<feature type="transmembrane region" description="Helical" evidence="1">
    <location>
        <begin position="87"/>
        <end position="110"/>
    </location>
</feature>
<keyword evidence="1" id="KW-0472">Membrane</keyword>
<reference evidence="2 3" key="1">
    <citation type="submission" date="2023-10" db="EMBL/GenBank/DDBJ databases">
        <title>Virgibacillus soli CC-YMP-6 genome.</title>
        <authorList>
            <person name="Miliotis G."/>
            <person name="Sengupta P."/>
            <person name="Hameed A."/>
            <person name="Chuvochina M."/>
            <person name="Mcdonagh F."/>
            <person name="Simpson A.C."/>
            <person name="Singh N.K."/>
            <person name="Rekha P.D."/>
            <person name="Raman K."/>
            <person name="Hugenholtz P."/>
            <person name="Venkateswaran K."/>
        </authorList>
    </citation>
    <scope>NUCLEOTIDE SEQUENCE [LARGE SCALE GENOMIC DNA]</scope>
    <source>
        <strain evidence="2 3">CC-YMP-6</strain>
    </source>
</reference>
<feature type="transmembrane region" description="Helical" evidence="1">
    <location>
        <begin position="32"/>
        <end position="49"/>
    </location>
</feature>
<name>A0ABU5CNB4_9BACI</name>
<keyword evidence="1" id="KW-0812">Transmembrane</keyword>
<gene>
    <name evidence="2" type="ORF">RWD45_03555</name>
</gene>
<dbReference type="RefSeq" id="WP_320378633.1">
    <property type="nucleotide sequence ID" value="NZ_JAWDIQ010000001.1"/>
</dbReference>
<feature type="transmembrane region" description="Helical" evidence="1">
    <location>
        <begin position="160"/>
        <end position="179"/>
    </location>
</feature>
<keyword evidence="1" id="KW-1133">Transmembrane helix</keyword>
<evidence type="ECO:0000313" key="2">
    <source>
        <dbReference type="EMBL" id="MDY0407852.1"/>
    </source>
</evidence>